<dbReference type="GO" id="GO:0006364">
    <property type="term" value="P:rRNA processing"/>
    <property type="evidence" value="ECO:0007669"/>
    <property type="project" value="UniProtKB-KW"/>
</dbReference>
<protein>
    <submittedName>
        <fullName evidence="7">16S rRNA processing protein RimM</fullName>
    </submittedName>
</protein>
<dbReference type="InterPro" id="IPR009000">
    <property type="entry name" value="Transl_B-barrel_sf"/>
</dbReference>
<evidence type="ECO:0000259" key="5">
    <source>
        <dbReference type="Pfam" id="PF01782"/>
    </source>
</evidence>
<dbReference type="InterPro" id="IPR002676">
    <property type="entry name" value="RimM_N"/>
</dbReference>
<dbReference type="PANTHER" id="PTHR33692">
    <property type="entry name" value="RIBOSOME MATURATION FACTOR RIMM"/>
    <property type="match status" value="1"/>
</dbReference>
<dbReference type="GO" id="GO:0043022">
    <property type="term" value="F:ribosome binding"/>
    <property type="evidence" value="ECO:0007669"/>
    <property type="project" value="InterPro"/>
</dbReference>
<dbReference type="Pfam" id="PF24986">
    <property type="entry name" value="PRC_RimM"/>
    <property type="match status" value="1"/>
</dbReference>
<keyword evidence="4" id="KW-0143">Chaperone</keyword>
<dbReference type="Gene3D" id="2.30.30.240">
    <property type="entry name" value="PRC-barrel domain"/>
    <property type="match status" value="1"/>
</dbReference>
<dbReference type="AlphaFoldDB" id="A0A3B1BNI0"/>
<sequence length="169" mass="19051">MDEMILLGRVSGLFGIKGWVKLRSDTGPQENILSYSPIYLEYEGQWQAFEIRDGKKQGKSIIARLGECADRDAAALLVGARIAIKREQLPDTEDDEYYWRDLVGLKVSTLENVDLGVITEVMETGANDVIAVRTEEGGQERLLPFIQGDVIKEIDLEQGRMTVDWDPEF</sequence>
<dbReference type="InterPro" id="IPR011033">
    <property type="entry name" value="PRC_barrel-like_sf"/>
</dbReference>
<dbReference type="SUPFAM" id="SSF50346">
    <property type="entry name" value="PRC-barrel domain"/>
    <property type="match status" value="1"/>
</dbReference>
<evidence type="ECO:0000256" key="3">
    <source>
        <dbReference type="ARBA" id="ARBA00022552"/>
    </source>
</evidence>
<feature type="domain" description="RimM N-terminal" evidence="5">
    <location>
        <begin position="7"/>
        <end position="88"/>
    </location>
</feature>
<evidence type="ECO:0000256" key="2">
    <source>
        <dbReference type="ARBA" id="ARBA00022517"/>
    </source>
</evidence>
<accession>A0A3B1BNI0</accession>
<dbReference type="EMBL" id="UOFZ01000088">
    <property type="protein sequence ID" value="VAX13048.1"/>
    <property type="molecule type" value="Genomic_DNA"/>
</dbReference>
<dbReference type="InterPro" id="IPR011961">
    <property type="entry name" value="RimM"/>
</dbReference>
<evidence type="ECO:0000259" key="6">
    <source>
        <dbReference type="Pfam" id="PF24986"/>
    </source>
</evidence>
<organism evidence="7">
    <name type="scientific">hydrothermal vent metagenome</name>
    <dbReference type="NCBI Taxonomy" id="652676"/>
    <lineage>
        <taxon>unclassified sequences</taxon>
        <taxon>metagenomes</taxon>
        <taxon>ecological metagenomes</taxon>
    </lineage>
</organism>
<dbReference type="SUPFAM" id="SSF50447">
    <property type="entry name" value="Translation proteins"/>
    <property type="match status" value="1"/>
</dbReference>
<reference evidence="7" key="1">
    <citation type="submission" date="2018-06" db="EMBL/GenBank/DDBJ databases">
        <authorList>
            <person name="Zhirakovskaya E."/>
        </authorList>
    </citation>
    <scope>NUCLEOTIDE SEQUENCE</scope>
</reference>
<name>A0A3B1BNI0_9ZZZZ</name>
<gene>
    <name evidence="7" type="ORF">MNBD_GAMMA24-842</name>
</gene>
<dbReference type="GO" id="GO:0005840">
    <property type="term" value="C:ribosome"/>
    <property type="evidence" value="ECO:0007669"/>
    <property type="project" value="InterPro"/>
</dbReference>
<dbReference type="Gene3D" id="2.40.30.60">
    <property type="entry name" value="RimM"/>
    <property type="match status" value="1"/>
</dbReference>
<dbReference type="Pfam" id="PF01782">
    <property type="entry name" value="RimM"/>
    <property type="match status" value="1"/>
</dbReference>
<dbReference type="InterPro" id="IPR056792">
    <property type="entry name" value="PRC_RimM"/>
</dbReference>
<dbReference type="HAMAP" id="MF_00014">
    <property type="entry name" value="Ribosome_mat_RimM"/>
    <property type="match status" value="1"/>
</dbReference>
<evidence type="ECO:0000256" key="1">
    <source>
        <dbReference type="ARBA" id="ARBA00022490"/>
    </source>
</evidence>
<evidence type="ECO:0000313" key="7">
    <source>
        <dbReference type="EMBL" id="VAX13048.1"/>
    </source>
</evidence>
<keyword evidence="3" id="KW-0698">rRNA processing</keyword>
<dbReference type="PANTHER" id="PTHR33692:SF1">
    <property type="entry name" value="RIBOSOME MATURATION FACTOR RIMM"/>
    <property type="match status" value="1"/>
</dbReference>
<evidence type="ECO:0000256" key="4">
    <source>
        <dbReference type="ARBA" id="ARBA00023186"/>
    </source>
</evidence>
<keyword evidence="1" id="KW-0963">Cytoplasm</keyword>
<keyword evidence="2" id="KW-0690">Ribosome biogenesis</keyword>
<proteinExistence type="inferred from homology"/>
<feature type="domain" description="Ribosome maturation factor RimM PRC barrel" evidence="6">
    <location>
        <begin position="99"/>
        <end position="166"/>
    </location>
</feature>
<dbReference type="InterPro" id="IPR036976">
    <property type="entry name" value="RimM_N_sf"/>
</dbReference>
<dbReference type="NCBIfam" id="TIGR02273">
    <property type="entry name" value="16S_RimM"/>
    <property type="match status" value="1"/>
</dbReference>